<dbReference type="InterPro" id="IPR011050">
    <property type="entry name" value="Pectin_lyase_fold/virulence"/>
</dbReference>
<dbReference type="Pfam" id="PF18883">
    <property type="entry name" value="AC_1"/>
    <property type="match status" value="1"/>
</dbReference>
<keyword evidence="5" id="KW-1185">Reference proteome</keyword>
<dbReference type="PROSITE" id="PS51257">
    <property type="entry name" value="PROKAR_LIPOPROTEIN"/>
    <property type="match status" value="1"/>
</dbReference>
<feature type="region of interest" description="Disordered" evidence="1">
    <location>
        <begin position="472"/>
        <end position="565"/>
    </location>
</feature>
<feature type="signal peptide" evidence="2">
    <location>
        <begin position="1"/>
        <end position="30"/>
    </location>
</feature>
<dbReference type="EMBL" id="PGGN01000002">
    <property type="protein sequence ID" value="PSH58264.1"/>
    <property type="molecule type" value="Genomic_DNA"/>
</dbReference>
<dbReference type="Gene3D" id="2.160.20.20">
    <property type="match status" value="1"/>
</dbReference>
<dbReference type="InterPro" id="IPR036709">
    <property type="entry name" value="Autotransporte_beta_dom_sf"/>
</dbReference>
<evidence type="ECO:0000313" key="5">
    <source>
        <dbReference type="Proteomes" id="UP000241158"/>
    </source>
</evidence>
<dbReference type="RefSeq" id="WP_106716718.1">
    <property type="nucleotide sequence ID" value="NZ_JACHXT010000001.1"/>
</dbReference>
<sequence>MKSTIGFARIVCLSSVSLISLLTTAQFASAACSFAPTAGDDSYVCDSGTAASLTDASGNNSLSLPAGGTGQITGNVTFGAGTDSVVVQSGTIGGTVQQGGGIDDYRMTGGTIGSLSQGDGLDTFTMSSGHIIDFFEDGDNAVMTGGRIGRVNMKLDDNYYNMSGGTVDRNVVTGLGRDTIIISGGTIGGNISTSSGVDSVTVSGGSIGNGVKTGEGNDTFAWSGGIIYNAIQLEGGNDTATLTNLTNGNMGAMTLLSGGTGTDRLTFSNVSIDSVTRFDNWESVAATNDTELRFEGNLALGDAGTGTGTFSIDATSTVFAGSTDTGVHAFTAGQLVNVVNSGRIDLSNGNDSEADSFTIAGNYSGNNGLLFLDTVLGDDASASDKLVISGGTASGTTGVSIINQGGTGDLTTQNGILVVEGINGANTGSGTFSLNDPVAAGAYEYFLFKGGVTAGTAQNWYLRSTINTSSGATAAAEQADSNPVVQPEAPEAEPPAPPPGGTPPPETPPEGSGIVEPPVLAGAPAPVGPPAPPQAAAADAPDNPEFGSLVAPPLPGYSAPPNRGATPVEGDNVALYRIEVPTYSVVGPAARQTALATLGTFHERRGIQGIVNPGENFSAAWGRAFGQSTEQSWDGTVDPSIDGNLYGIQAGLDVLGWEHDNGHRDIAGLFFGYSNLDADIKGQALGWNGLDVGTLNLDTTSFGGYWTHVGPGGWYVDAVLMGSWFGGDATSDRGVGIDVDGTGITASLEGGYPIALSESWSIEPQAQLIWQNISLDDQSDAFSDVAFDNDDGFTGRLGVRVQGKYQTSAGLFQPYVKANLWHGFSTTDSVLFGPDAITTEGESTSLELGAGVVHDFTDKLSAYAVADYTFDVDGANQKIFEGNIGLSVKW</sequence>
<dbReference type="AlphaFoldDB" id="A0A2P7AVL5"/>
<dbReference type="OrthoDB" id="6053567at2"/>
<evidence type="ECO:0000256" key="2">
    <source>
        <dbReference type="SAM" id="SignalP"/>
    </source>
</evidence>
<keyword evidence="2" id="KW-0732">Signal</keyword>
<dbReference type="Proteomes" id="UP000241158">
    <property type="component" value="Unassembled WGS sequence"/>
</dbReference>
<dbReference type="SMART" id="SM00869">
    <property type="entry name" value="Autotransporter"/>
    <property type="match status" value="1"/>
</dbReference>
<reference evidence="5" key="1">
    <citation type="submission" date="2017-11" db="EMBL/GenBank/DDBJ databases">
        <authorList>
            <person name="Kuznetsova I."/>
            <person name="Sazanova A."/>
            <person name="Chirak E."/>
            <person name="Safronova V."/>
            <person name="Willems A."/>
        </authorList>
    </citation>
    <scope>NUCLEOTIDE SEQUENCE [LARGE SCALE GENOMIC DNA]</scope>
    <source>
        <strain evidence="5">PEPV15</strain>
    </source>
</reference>
<dbReference type="SUPFAM" id="SSF103515">
    <property type="entry name" value="Autotransporter"/>
    <property type="match status" value="1"/>
</dbReference>
<dbReference type="Pfam" id="PF03797">
    <property type="entry name" value="Autotransporter"/>
    <property type="match status" value="1"/>
</dbReference>
<feature type="chain" id="PRO_5015118225" evidence="2">
    <location>
        <begin position="31"/>
        <end position="890"/>
    </location>
</feature>
<dbReference type="CDD" id="cd01344">
    <property type="entry name" value="PL2_Passenger_AT"/>
    <property type="match status" value="1"/>
</dbReference>
<evidence type="ECO:0000313" key="4">
    <source>
        <dbReference type="EMBL" id="PSH58264.1"/>
    </source>
</evidence>
<comment type="caution">
    <text evidence="4">The sequence shown here is derived from an EMBL/GenBank/DDBJ whole genome shotgun (WGS) entry which is preliminary data.</text>
</comment>
<dbReference type="InterPro" id="IPR012332">
    <property type="entry name" value="Autotransporter_pectin_lyase_C"/>
</dbReference>
<organism evidence="4 5">
    <name type="scientific">Phyllobacterium endophyticum</name>
    <dbReference type="NCBI Taxonomy" id="1149773"/>
    <lineage>
        <taxon>Bacteria</taxon>
        <taxon>Pseudomonadati</taxon>
        <taxon>Pseudomonadota</taxon>
        <taxon>Alphaproteobacteria</taxon>
        <taxon>Hyphomicrobiales</taxon>
        <taxon>Phyllobacteriaceae</taxon>
        <taxon>Phyllobacterium</taxon>
    </lineage>
</organism>
<dbReference type="InterPro" id="IPR005546">
    <property type="entry name" value="Autotransporte_beta"/>
</dbReference>
<feature type="compositionally biased region" description="Pro residues" evidence="1">
    <location>
        <begin position="492"/>
        <end position="508"/>
    </location>
</feature>
<dbReference type="Gene3D" id="2.40.128.130">
    <property type="entry name" value="Autotransporter beta-domain"/>
    <property type="match status" value="1"/>
</dbReference>
<dbReference type="PROSITE" id="PS51208">
    <property type="entry name" value="AUTOTRANSPORTER"/>
    <property type="match status" value="1"/>
</dbReference>
<accession>A0A2P7AVL5</accession>
<name>A0A2P7AVL5_9HYPH</name>
<evidence type="ECO:0000259" key="3">
    <source>
        <dbReference type="PROSITE" id="PS51208"/>
    </source>
</evidence>
<protein>
    <submittedName>
        <fullName evidence="4">Autotransporter outer membrane beta-barrel domain-containing protein</fullName>
    </submittedName>
</protein>
<evidence type="ECO:0000256" key="1">
    <source>
        <dbReference type="SAM" id="MobiDB-lite"/>
    </source>
</evidence>
<feature type="domain" description="Autotransporter" evidence="3">
    <location>
        <begin position="613"/>
        <end position="890"/>
    </location>
</feature>
<proteinExistence type="predicted"/>
<gene>
    <name evidence="4" type="ORF">CU100_11625</name>
</gene>
<dbReference type="SUPFAM" id="SSF51126">
    <property type="entry name" value="Pectin lyase-like"/>
    <property type="match status" value="1"/>
</dbReference>
<dbReference type="InterPro" id="IPR043990">
    <property type="entry name" value="AC_1"/>
</dbReference>